<reference evidence="1" key="2">
    <citation type="journal article" date="2015" name="Fish Shellfish Immunol.">
        <title>Early steps in the European eel (Anguilla anguilla)-Vibrio vulnificus interaction in the gills: Role of the RtxA13 toxin.</title>
        <authorList>
            <person name="Callol A."/>
            <person name="Pajuelo D."/>
            <person name="Ebbesson L."/>
            <person name="Teles M."/>
            <person name="MacKenzie S."/>
            <person name="Amaro C."/>
        </authorList>
    </citation>
    <scope>NUCLEOTIDE SEQUENCE</scope>
</reference>
<reference evidence="1" key="1">
    <citation type="submission" date="2014-11" db="EMBL/GenBank/DDBJ databases">
        <authorList>
            <person name="Amaro Gonzalez C."/>
        </authorList>
    </citation>
    <scope>NUCLEOTIDE SEQUENCE</scope>
</reference>
<name>A0A0E9PQR9_ANGAN</name>
<protein>
    <submittedName>
        <fullName evidence="1">Uncharacterized protein</fullName>
    </submittedName>
</protein>
<organism evidence="1">
    <name type="scientific">Anguilla anguilla</name>
    <name type="common">European freshwater eel</name>
    <name type="synonym">Muraena anguilla</name>
    <dbReference type="NCBI Taxonomy" id="7936"/>
    <lineage>
        <taxon>Eukaryota</taxon>
        <taxon>Metazoa</taxon>
        <taxon>Chordata</taxon>
        <taxon>Craniata</taxon>
        <taxon>Vertebrata</taxon>
        <taxon>Euteleostomi</taxon>
        <taxon>Actinopterygii</taxon>
        <taxon>Neopterygii</taxon>
        <taxon>Teleostei</taxon>
        <taxon>Anguilliformes</taxon>
        <taxon>Anguillidae</taxon>
        <taxon>Anguilla</taxon>
    </lineage>
</organism>
<proteinExistence type="predicted"/>
<sequence>MRGSMKCVEL</sequence>
<evidence type="ECO:0000313" key="1">
    <source>
        <dbReference type="EMBL" id="JAH06208.1"/>
    </source>
</evidence>
<accession>A0A0E9PQR9</accession>
<dbReference type="EMBL" id="GBXM01102369">
    <property type="protein sequence ID" value="JAH06208.1"/>
    <property type="molecule type" value="Transcribed_RNA"/>
</dbReference>